<dbReference type="Gene3D" id="3.30.420.10">
    <property type="entry name" value="Ribonuclease H-like superfamily/Ribonuclease H"/>
    <property type="match status" value="1"/>
</dbReference>
<evidence type="ECO:0000256" key="5">
    <source>
        <dbReference type="ARBA" id="ARBA00022723"/>
    </source>
</evidence>
<feature type="domain" description="RNase H type-2" evidence="10">
    <location>
        <begin position="16"/>
        <end position="271"/>
    </location>
</feature>
<dbReference type="InterPro" id="IPR012337">
    <property type="entry name" value="RNaseH-like_sf"/>
</dbReference>
<dbReference type="NCBIfam" id="TIGR00729">
    <property type="entry name" value="ribonuclease HII"/>
    <property type="match status" value="1"/>
</dbReference>
<dbReference type="Pfam" id="PF01351">
    <property type="entry name" value="RNase_HII"/>
    <property type="match status" value="2"/>
</dbReference>
<dbReference type="InterPro" id="IPR004649">
    <property type="entry name" value="RNase_H2_suA"/>
</dbReference>
<dbReference type="GO" id="GO:0032299">
    <property type="term" value="C:ribonuclease H2 complex"/>
    <property type="evidence" value="ECO:0007669"/>
    <property type="project" value="TreeGrafter"/>
</dbReference>
<keyword evidence="6 8" id="KW-0255">Endonuclease</keyword>
<dbReference type="EC" id="3.1.26.4" evidence="9"/>
<keyword evidence="12" id="KW-1185">Reference proteome</keyword>
<keyword evidence="4 8" id="KW-0540">Nuclease</keyword>
<dbReference type="GO" id="GO:0003723">
    <property type="term" value="F:RNA binding"/>
    <property type="evidence" value="ECO:0007669"/>
    <property type="project" value="UniProtKB-UniRule"/>
</dbReference>
<dbReference type="FunFam" id="1.10.10.460:FF:000001">
    <property type="entry name" value="Ribonuclease"/>
    <property type="match status" value="1"/>
</dbReference>
<protein>
    <recommendedName>
        <fullName evidence="9">Ribonuclease</fullName>
        <ecNumber evidence="9">3.1.26.4</ecNumber>
    </recommendedName>
</protein>
<keyword evidence="5 8" id="KW-0479">Metal-binding</keyword>
<organism evidence="11 12">
    <name type="scientific">Panicum virgatum</name>
    <name type="common">Blackwell switchgrass</name>
    <dbReference type="NCBI Taxonomy" id="38727"/>
    <lineage>
        <taxon>Eukaryota</taxon>
        <taxon>Viridiplantae</taxon>
        <taxon>Streptophyta</taxon>
        <taxon>Embryophyta</taxon>
        <taxon>Tracheophyta</taxon>
        <taxon>Spermatophyta</taxon>
        <taxon>Magnoliopsida</taxon>
        <taxon>Liliopsida</taxon>
        <taxon>Poales</taxon>
        <taxon>Poaceae</taxon>
        <taxon>PACMAD clade</taxon>
        <taxon>Panicoideae</taxon>
        <taxon>Panicodae</taxon>
        <taxon>Paniceae</taxon>
        <taxon>Panicinae</taxon>
        <taxon>Panicum</taxon>
        <taxon>Panicum sect. Hiantes</taxon>
    </lineage>
</organism>
<evidence type="ECO:0000256" key="7">
    <source>
        <dbReference type="ARBA" id="ARBA00022801"/>
    </source>
</evidence>
<dbReference type="GO" id="GO:0006298">
    <property type="term" value="P:mismatch repair"/>
    <property type="evidence" value="ECO:0007669"/>
    <property type="project" value="TreeGrafter"/>
</dbReference>
<dbReference type="Gene3D" id="1.10.10.460">
    <property type="entry name" value="Ribonuclease hii. Domain 2"/>
    <property type="match status" value="1"/>
</dbReference>
<reference evidence="11" key="1">
    <citation type="submission" date="2020-05" db="EMBL/GenBank/DDBJ databases">
        <title>WGS assembly of Panicum virgatum.</title>
        <authorList>
            <person name="Lovell J.T."/>
            <person name="Jenkins J."/>
            <person name="Shu S."/>
            <person name="Juenger T.E."/>
            <person name="Schmutz J."/>
        </authorList>
    </citation>
    <scope>NUCLEOTIDE SEQUENCE</scope>
    <source>
        <strain evidence="11">AP13</strain>
    </source>
</reference>
<name>A0A8T0S1V4_PANVG</name>
<evidence type="ECO:0000256" key="4">
    <source>
        <dbReference type="ARBA" id="ARBA00022722"/>
    </source>
</evidence>
<dbReference type="GO" id="GO:0004523">
    <property type="term" value="F:RNA-DNA hybrid ribonuclease activity"/>
    <property type="evidence" value="ECO:0007669"/>
    <property type="project" value="UniProtKB-UniRule"/>
</dbReference>
<evidence type="ECO:0000256" key="3">
    <source>
        <dbReference type="ARBA" id="ARBA00007058"/>
    </source>
</evidence>
<comment type="cofactor">
    <cofactor evidence="2">
        <name>Mg(2+)</name>
        <dbReference type="ChEBI" id="CHEBI:18420"/>
    </cofactor>
</comment>
<dbReference type="PANTHER" id="PTHR10954">
    <property type="entry name" value="RIBONUCLEASE H2 SUBUNIT A"/>
    <property type="match status" value="1"/>
</dbReference>
<evidence type="ECO:0000313" key="12">
    <source>
        <dbReference type="Proteomes" id="UP000823388"/>
    </source>
</evidence>
<comment type="caution">
    <text evidence="11">The sequence shown here is derived from an EMBL/GenBank/DDBJ whole genome shotgun (WGS) entry which is preliminary data.</text>
</comment>
<comment type="cofactor">
    <cofactor evidence="8">
        <name>Mn(2+)</name>
        <dbReference type="ChEBI" id="CHEBI:29035"/>
    </cofactor>
    <cofactor evidence="8">
        <name>Mg(2+)</name>
        <dbReference type="ChEBI" id="CHEBI:18420"/>
    </cofactor>
    <text evidence="8">Manganese or magnesium. Binds 1 divalent metal ion per monomer in the absence of substrate. May bind a second metal ion after substrate binding.</text>
</comment>
<evidence type="ECO:0000259" key="10">
    <source>
        <dbReference type="PROSITE" id="PS51975"/>
    </source>
</evidence>
<feature type="binding site" evidence="8">
    <location>
        <position position="23"/>
    </location>
    <ligand>
        <name>a divalent metal cation</name>
        <dbReference type="ChEBI" id="CHEBI:60240"/>
    </ligand>
</feature>
<dbReference type="PANTHER" id="PTHR10954:SF7">
    <property type="entry name" value="RIBONUCLEASE H2 SUBUNIT A"/>
    <property type="match status" value="1"/>
</dbReference>
<dbReference type="CDD" id="cd07181">
    <property type="entry name" value="RNase_HII_eukaryota_like"/>
    <property type="match status" value="1"/>
</dbReference>
<comment type="catalytic activity">
    <reaction evidence="1 8 9">
        <text>Endonucleolytic cleavage to 5'-phosphomonoester.</text>
        <dbReference type="EC" id="3.1.26.4"/>
    </reaction>
</comment>
<evidence type="ECO:0000256" key="1">
    <source>
        <dbReference type="ARBA" id="ARBA00000077"/>
    </source>
</evidence>
<dbReference type="InterPro" id="IPR001352">
    <property type="entry name" value="RNase_HII/HIII"/>
</dbReference>
<proteinExistence type="inferred from homology"/>
<dbReference type="InterPro" id="IPR024567">
    <property type="entry name" value="RNase_HII/HIII_dom"/>
</dbReference>
<feature type="binding site" evidence="8">
    <location>
        <position position="22"/>
    </location>
    <ligand>
        <name>a divalent metal cation</name>
        <dbReference type="ChEBI" id="CHEBI:60240"/>
    </ligand>
</feature>
<evidence type="ECO:0000256" key="8">
    <source>
        <dbReference type="PROSITE-ProRule" id="PRU01319"/>
    </source>
</evidence>
<evidence type="ECO:0000256" key="2">
    <source>
        <dbReference type="ARBA" id="ARBA00001946"/>
    </source>
</evidence>
<dbReference type="EMBL" id="CM029046">
    <property type="protein sequence ID" value="KAG2591644.1"/>
    <property type="molecule type" value="Genomic_DNA"/>
</dbReference>
<accession>A0A8T0S1V4</accession>
<feature type="binding site" evidence="8">
    <location>
        <position position="162"/>
    </location>
    <ligand>
        <name>a divalent metal cation</name>
        <dbReference type="ChEBI" id="CHEBI:60240"/>
    </ligand>
</feature>
<comment type="similarity">
    <text evidence="3">Belongs to the RNase HII family. Eukaryotic subfamily.</text>
</comment>
<evidence type="ECO:0000256" key="9">
    <source>
        <dbReference type="RuleBase" id="RU003515"/>
    </source>
</evidence>
<comment type="function">
    <text evidence="9">Endonuclease that specifically degrades the RNA of RNA-DNA hybrids.</text>
</comment>
<dbReference type="Proteomes" id="UP000823388">
    <property type="component" value="Chromosome 5N"/>
</dbReference>
<evidence type="ECO:0000313" key="11">
    <source>
        <dbReference type="EMBL" id="KAG2591644.1"/>
    </source>
</evidence>
<sequence>MSYAGSAPAEWATKVPCLMGIDEAGRGPVLGPMVYGCMYCARSYNNTLATLKFADSKTLKEEQREELFESLKVNSSIGWEVDVICPKDLSAKMLKRSKVNLNEISHNSAMGLVRKVLNMGVLLAGVRAYVLEYKRTSCAVIHIGLSTTLFCNLFLLEMVYIDTVGDPEKYRIKLTEKFPGIKFVVAKKADSLYPVVSGASIVAKVTRDRALRNWVFDETALNMHMKTGSGYPGDPDTKQWLEDHKHPVFGFPTLVRFSWGTCTPFFKDAVEVTWESDEDATNNGRAKRQVKLSSLGLVLARAPLREVLLRQAILVICRVTLRLGVEWQRHFVRGKRRPPPWWRSSVVDFGQVTERDGSGARDSVSCFTGFRRKTEEIESSGKGRCKFFQARKLELVRKFQ</sequence>
<evidence type="ECO:0000256" key="6">
    <source>
        <dbReference type="ARBA" id="ARBA00022759"/>
    </source>
</evidence>
<keyword evidence="7 8" id="KW-0378">Hydrolase</keyword>
<dbReference type="GO" id="GO:0043137">
    <property type="term" value="P:DNA replication, removal of RNA primer"/>
    <property type="evidence" value="ECO:0007669"/>
    <property type="project" value="TreeGrafter"/>
</dbReference>
<dbReference type="InterPro" id="IPR036397">
    <property type="entry name" value="RNaseH_sf"/>
</dbReference>
<dbReference type="PROSITE" id="PS51975">
    <property type="entry name" value="RNASE_H_2"/>
    <property type="match status" value="1"/>
</dbReference>
<dbReference type="AlphaFoldDB" id="A0A8T0S1V4"/>
<gene>
    <name evidence="11" type="ORF">PVAP13_5NG496986</name>
</gene>
<dbReference type="GO" id="GO:0046872">
    <property type="term" value="F:metal ion binding"/>
    <property type="evidence" value="ECO:0007669"/>
    <property type="project" value="UniProtKB-KW"/>
</dbReference>
<dbReference type="SUPFAM" id="SSF53098">
    <property type="entry name" value="Ribonuclease H-like"/>
    <property type="match status" value="1"/>
</dbReference>
<dbReference type="InterPro" id="IPR023160">
    <property type="entry name" value="RNase_HII_hlx-loop-hlx_cap_dom"/>
</dbReference>